<dbReference type="Proteomes" id="UP001151760">
    <property type="component" value="Unassembled WGS sequence"/>
</dbReference>
<proteinExistence type="predicted"/>
<evidence type="ECO:0000256" key="1">
    <source>
        <dbReference type="SAM" id="MobiDB-lite"/>
    </source>
</evidence>
<sequence length="139" mass="15961">MDKIHHDKRKEVHTRLDFGDNTKRSRRTRESSQNSSAGTWSARHRNPSEKPRVKDRFIDDDGNVFVRLGHQRQSAFDWLSVTYSPSTTKSGPDRTSSRDHSQSRGHPRRWDSPRAEAVPKVKIAPMASKNHIIIPTPPT</sequence>
<protein>
    <submittedName>
        <fullName evidence="2">Uncharacterized protein</fullName>
    </submittedName>
</protein>
<feature type="compositionally biased region" description="Polar residues" evidence="1">
    <location>
        <begin position="81"/>
        <end position="90"/>
    </location>
</feature>
<accession>A0ABQ5G7K8</accession>
<feature type="region of interest" description="Disordered" evidence="1">
    <location>
        <begin position="1"/>
        <end position="57"/>
    </location>
</feature>
<organism evidence="2 3">
    <name type="scientific">Tanacetum coccineum</name>
    <dbReference type="NCBI Taxonomy" id="301880"/>
    <lineage>
        <taxon>Eukaryota</taxon>
        <taxon>Viridiplantae</taxon>
        <taxon>Streptophyta</taxon>
        <taxon>Embryophyta</taxon>
        <taxon>Tracheophyta</taxon>
        <taxon>Spermatophyta</taxon>
        <taxon>Magnoliopsida</taxon>
        <taxon>eudicotyledons</taxon>
        <taxon>Gunneridae</taxon>
        <taxon>Pentapetalae</taxon>
        <taxon>asterids</taxon>
        <taxon>campanulids</taxon>
        <taxon>Asterales</taxon>
        <taxon>Asteraceae</taxon>
        <taxon>Asteroideae</taxon>
        <taxon>Anthemideae</taxon>
        <taxon>Anthemidinae</taxon>
        <taxon>Tanacetum</taxon>
    </lineage>
</organism>
<dbReference type="EMBL" id="BQNB010018185">
    <property type="protein sequence ID" value="GJT71641.1"/>
    <property type="molecule type" value="Genomic_DNA"/>
</dbReference>
<feature type="compositionally biased region" description="Basic and acidic residues" evidence="1">
    <location>
        <begin position="46"/>
        <end position="57"/>
    </location>
</feature>
<reference evidence="2" key="2">
    <citation type="submission" date="2022-01" db="EMBL/GenBank/DDBJ databases">
        <authorList>
            <person name="Yamashiro T."/>
            <person name="Shiraishi A."/>
            <person name="Satake H."/>
            <person name="Nakayama K."/>
        </authorList>
    </citation>
    <scope>NUCLEOTIDE SEQUENCE</scope>
</reference>
<feature type="compositionally biased region" description="Basic and acidic residues" evidence="1">
    <location>
        <begin position="1"/>
        <end position="23"/>
    </location>
</feature>
<feature type="compositionally biased region" description="Basic and acidic residues" evidence="1">
    <location>
        <begin position="91"/>
        <end position="119"/>
    </location>
</feature>
<name>A0ABQ5G7K8_9ASTR</name>
<evidence type="ECO:0000313" key="2">
    <source>
        <dbReference type="EMBL" id="GJT71641.1"/>
    </source>
</evidence>
<reference evidence="2" key="1">
    <citation type="journal article" date="2022" name="Int. J. Mol. Sci.">
        <title>Draft Genome of Tanacetum Coccineum: Genomic Comparison of Closely Related Tanacetum-Family Plants.</title>
        <authorList>
            <person name="Yamashiro T."/>
            <person name="Shiraishi A."/>
            <person name="Nakayama K."/>
            <person name="Satake H."/>
        </authorList>
    </citation>
    <scope>NUCLEOTIDE SEQUENCE</scope>
</reference>
<evidence type="ECO:0000313" key="3">
    <source>
        <dbReference type="Proteomes" id="UP001151760"/>
    </source>
</evidence>
<feature type="region of interest" description="Disordered" evidence="1">
    <location>
        <begin position="76"/>
        <end position="139"/>
    </location>
</feature>
<gene>
    <name evidence="2" type="ORF">Tco_1030927</name>
</gene>
<keyword evidence="3" id="KW-1185">Reference proteome</keyword>
<comment type="caution">
    <text evidence="2">The sequence shown here is derived from an EMBL/GenBank/DDBJ whole genome shotgun (WGS) entry which is preliminary data.</text>
</comment>